<proteinExistence type="predicted"/>
<dbReference type="AlphaFoldDB" id="A0A382Q6U9"/>
<accession>A0A382Q6U9</accession>
<gene>
    <name evidence="1" type="ORF">METZ01_LOCUS333522</name>
</gene>
<protein>
    <recommendedName>
        <fullName evidence="2">TonB-dependent receptor-like beta-barrel domain-containing protein</fullName>
    </recommendedName>
</protein>
<name>A0A382Q6U9_9ZZZZ</name>
<sequence length="110" mass="13375">MVSDQLEVSFRYSYSGGKPYTPKHYDFKHRRWYVDPTDDLNTARHDYYSRLDIMVLRRFNFNKINITTFLDIHNIFNRNNIWEIMYLEDGTIDMAYNYKQMPVGGIIIEF</sequence>
<dbReference type="EMBL" id="UINC01112030">
    <property type="protein sequence ID" value="SVC80668.1"/>
    <property type="molecule type" value="Genomic_DNA"/>
</dbReference>
<evidence type="ECO:0000313" key="1">
    <source>
        <dbReference type="EMBL" id="SVC80668.1"/>
    </source>
</evidence>
<reference evidence="1" key="1">
    <citation type="submission" date="2018-05" db="EMBL/GenBank/DDBJ databases">
        <authorList>
            <person name="Lanie J.A."/>
            <person name="Ng W.-L."/>
            <person name="Kazmierczak K.M."/>
            <person name="Andrzejewski T.M."/>
            <person name="Davidsen T.M."/>
            <person name="Wayne K.J."/>
            <person name="Tettelin H."/>
            <person name="Glass J.I."/>
            <person name="Rusch D."/>
            <person name="Podicherti R."/>
            <person name="Tsui H.-C.T."/>
            <person name="Winkler M.E."/>
        </authorList>
    </citation>
    <scope>NUCLEOTIDE SEQUENCE</scope>
</reference>
<organism evidence="1">
    <name type="scientific">marine metagenome</name>
    <dbReference type="NCBI Taxonomy" id="408172"/>
    <lineage>
        <taxon>unclassified sequences</taxon>
        <taxon>metagenomes</taxon>
        <taxon>ecological metagenomes</taxon>
    </lineage>
</organism>
<evidence type="ECO:0008006" key="2">
    <source>
        <dbReference type="Google" id="ProtNLM"/>
    </source>
</evidence>